<protein>
    <submittedName>
        <fullName evidence="1">Uncharacterized protein</fullName>
    </submittedName>
</protein>
<keyword evidence="2" id="KW-1185">Reference proteome</keyword>
<proteinExistence type="predicted"/>
<evidence type="ECO:0000313" key="2">
    <source>
        <dbReference type="Proteomes" id="UP001488838"/>
    </source>
</evidence>
<accession>A0AAW0JQ45</accession>
<dbReference type="AlphaFoldDB" id="A0AAW0JQ45"/>
<sequence>MVSIGRRSRLSTKPPILYCIDLQRVERLLVAEGEKLQSHSPCQRGKINRFLICKGDGFPIQATELWNSSGLKIDGTVRCQPAGA</sequence>
<name>A0AAW0JQ45_MYOGA</name>
<gene>
    <name evidence="1" type="ORF">U0070_025317</name>
</gene>
<organism evidence="1 2">
    <name type="scientific">Myodes glareolus</name>
    <name type="common">Bank vole</name>
    <name type="synonym">Clethrionomys glareolus</name>
    <dbReference type="NCBI Taxonomy" id="447135"/>
    <lineage>
        <taxon>Eukaryota</taxon>
        <taxon>Metazoa</taxon>
        <taxon>Chordata</taxon>
        <taxon>Craniata</taxon>
        <taxon>Vertebrata</taxon>
        <taxon>Euteleostomi</taxon>
        <taxon>Mammalia</taxon>
        <taxon>Eutheria</taxon>
        <taxon>Euarchontoglires</taxon>
        <taxon>Glires</taxon>
        <taxon>Rodentia</taxon>
        <taxon>Myomorpha</taxon>
        <taxon>Muroidea</taxon>
        <taxon>Cricetidae</taxon>
        <taxon>Arvicolinae</taxon>
        <taxon>Myodes</taxon>
    </lineage>
</organism>
<dbReference type="Proteomes" id="UP001488838">
    <property type="component" value="Unassembled WGS sequence"/>
</dbReference>
<comment type="caution">
    <text evidence="1">The sequence shown here is derived from an EMBL/GenBank/DDBJ whole genome shotgun (WGS) entry which is preliminary data.</text>
</comment>
<dbReference type="EMBL" id="JBBHLL010000027">
    <property type="protein sequence ID" value="KAK7828201.1"/>
    <property type="molecule type" value="Genomic_DNA"/>
</dbReference>
<reference evidence="1 2" key="1">
    <citation type="journal article" date="2023" name="bioRxiv">
        <title>Conserved and derived expression patterns and positive selection on dental genes reveal complex evolutionary context of ever-growing rodent molars.</title>
        <authorList>
            <person name="Calamari Z.T."/>
            <person name="Song A."/>
            <person name="Cohen E."/>
            <person name="Akter M."/>
            <person name="Roy R.D."/>
            <person name="Hallikas O."/>
            <person name="Christensen M.M."/>
            <person name="Li P."/>
            <person name="Marangoni P."/>
            <person name="Jernvall J."/>
            <person name="Klein O.D."/>
        </authorList>
    </citation>
    <scope>NUCLEOTIDE SEQUENCE [LARGE SCALE GENOMIC DNA]</scope>
    <source>
        <strain evidence="1">V071</strain>
    </source>
</reference>
<evidence type="ECO:0000313" key="1">
    <source>
        <dbReference type="EMBL" id="KAK7828201.1"/>
    </source>
</evidence>